<dbReference type="Pfam" id="PF00132">
    <property type="entry name" value="Hexapep"/>
    <property type="match status" value="1"/>
</dbReference>
<dbReference type="PANTHER" id="PTHR13061">
    <property type="entry name" value="DYNACTIN SUBUNIT P25"/>
    <property type="match status" value="1"/>
</dbReference>
<comment type="caution">
    <text evidence="1">The sequence shown here is derived from an EMBL/GenBank/DDBJ whole genome shotgun (WGS) entry which is preliminary data.</text>
</comment>
<dbReference type="STRING" id="1227498.C492_20535"/>
<evidence type="ECO:0000313" key="2">
    <source>
        <dbReference type="Proteomes" id="UP000011531"/>
    </source>
</evidence>
<dbReference type="OrthoDB" id="10940at2157"/>
<dbReference type="Proteomes" id="UP000011531">
    <property type="component" value="Unassembled WGS sequence"/>
</dbReference>
<dbReference type="GO" id="GO:0016740">
    <property type="term" value="F:transferase activity"/>
    <property type="evidence" value="ECO:0007669"/>
    <property type="project" value="UniProtKB-KW"/>
</dbReference>
<name>L9WQR3_9EURY</name>
<evidence type="ECO:0000313" key="1">
    <source>
        <dbReference type="EMBL" id="ELY51506.1"/>
    </source>
</evidence>
<dbReference type="CDD" id="cd04645">
    <property type="entry name" value="LbH_gamma_CA_like"/>
    <property type="match status" value="1"/>
</dbReference>
<dbReference type="AlphaFoldDB" id="L9WQR3"/>
<gene>
    <name evidence="1" type="ORF">C492_20535</name>
</gene>
<dbReference type="InterPro" id="IPR001451">
    <property type="entry name" value="Hexapep"/>
</dbReference>
<dbReference type="Gene3D" id="2.160.10.10">
    <property type="entry name" value="Hexapeptide repeat proteins"/>
    <property type="match status" value="1"/>
</dbReference>
<dbReference type="InterPro" id="IPR011004">
    <property type="entry name" value="Trimer_LpxA-like_sf"/>
</dbReference>
<dbReference type="EMBL" id="AOIA01000162">
    <property type="protein sequence ID" value="ELY51506.1"/>
    <property type="molecule type" value="Genomic_DNA"/>
</dbReference>
<keyword evidence="2" id="KW-1185">Reference proteome</keyword>
<dbReference type="InterPro" id="IPR050484">
    <property type="entry name" value="Transf_Hexapept/Carb_Anhydrase"/>
</dbReference>
<sequence>MQRAFEGTTPSIADSAFVSEMAYLIGDVTVAENASVWPFTCLRGDYGPISVGADSNVQDFTMLHEATIGSGVTIGHNVVDRATVGDDVLVGISSTLLPGATVGDDCIVAAGTLLREEQEVPSGHMAYGAPAEIRPLSEDHREQIRWYCEEYLALAERYRNDGAVRGDEREGNQG</sequence>
<dbReference type="SUPFAM" id="SSF51161">
    <property type="entry name" value="Trimeric LpxA-like enzymes"/>
    <property type="match status" value="1"/>
</dbReference>
<reference evidence="1 2" key="1">
    <citation type="journal article" date="2014" name="PLoS Genet.">
        <title>Phylogenetically driven sequencing of extremely halophilic archaea reveals strategies for static and dynamic osmo-response.</title>
        <authorList>
            <person name="Becker E.A."/>
            <person name="Seitzer P.M."/>
            <person name="Tritt A."/>
            <person name="Larsen D."/>
            <person name="Krusor M."/>
            <person name="Yao A.I."/>
            <person name="Wu D."/>
            <person name="Madern D."/>
            <person name="Eisen J.A."/>
            <person name="Darling A.E."/>
            <person name="Facciotti M.T."/>
        </authorList>
    </citation>
    <scope>NUCLEOTIDE SEQUENCE [LARGE SCALE GENOMIC DNA]</scope>
    <source>
        <strain evidence="1 2">DSM 18795</strain>
    </source>
</reference>
<proteinExistence type="predicted"/>
<keyword evidence="1" id="KW-0808">Transferase</keyword>
<dbReference type="InterPro" id="IPR047324">
    <property type="entry name" value="LbH_gamma_CA-like"/>
</dbReference>
<accession>L9WQR3</accession>
<dbReference type="RefSeq" id="WP_008426937.1">
    <property type="nucleotide sequence ID" value="NZ_AOIA01000162.1"/>
</dbReference>
<protein>
    <submittedName>
        <fullName evidence="1">Transferase</fullName>
    </submittedName>
</protein>
<organism evidence="1 2">
    <name type="scientific">Natronococcus jeotgali DSM 18795</name>
    <dbReference type="NCBI Taxonomy" id="1227498"/>
    <lineage>
        <taxon>Archaea</taxon>
        <taxon>Methanobacteriati</taxon>
        <taxon>Methanobacteriota</taxon>
        <taxon>Stenosarchaea group</taxon>
        <taxon>Halobacteria</taxon>
        <taxon>Halobacteriales</taxon>
        <taxon>Natrialbaceae</taxon>
        <taxon>Natronococcus</taxon>
    </lineage>
</organism>
<dbReference type="PANTHER" id="PTHR13061:SF29">
    <property type="entry name" value="GAMMA CARBONIC ANHYDRASE-LIKE 1, MITOCHONDRIAL-RELATED"/>
    <property type="match status" value="1"/>
</dbReference>